<evidence type="ECO:0000313" key="2">
    <source>
        <dbReference type="Proteomes" id="UP000315423"/>
    </source>
</evidence>
<proteinExistence type="predicted"/>
<sequence length="101" mass="11435">MSKSHGERRKTRYKLQRKPRERGLSPVSRAIQEFEVGQAVHIKLDPSVHRGMSNPKFHGKTGKVIGQRGKAYLIAVRDGNAKKTAILFPQHLRPQINDPTT</sequence>
<reference evidence="1" key="1">
    <citation type="submission" date="2018-09" db="EMBL/GenBank/DDBJ databases">
        <title>A genomic encyclopedia of anaerobic methanotrophic archaea.</title>
        <authorList>
            <person name="Skennerton C.T."/>
            <person name="Chadwick G.L."/>
            <person name="Laso-Perez R."/>
            <person name="Leu A.O."/>
            <person name="Speth D.R."/>
            <person name="Yu H."/>
            <person name="Morgan-Lang C."/>
            <person name="Hatzenpichler R."/>
            <person name="Goudeau D."/>
            <person name="Malmstrom R."/>
            <person name="Woyke T."/>
            <person name="Hallam S."/>
            <person name="Tyson G.W."/>
            <person name="Wegener G."/>
            <person name="Boetius A."/>
            <person name="Orphan V.J."/>
        </authorList>
    </citation>
    <scope>NUCLEOTIDE SEQUENCE</scope>
    <source>
        <strain evidence="1">CONS3730D10UFb2</strain>
    </source>
</reference>
<gene>
    <name evidence="1" type="ORF">C5S46_04895</name>
</gene>
<organism evidence="1 2">
    <name type="scientific">Candidatus Methanomarinus sp</name>
    <dbReference type="NCBI Taxonomy" id="3386244"/>
    <lineage>
        <taxon>Archaea</taxon>
        <taxon>Methanobacteriati</taxon>
        <taxon>Methanobacteriota</taxon>
        <taxon>Stenosarchaea group</taxon>
        <taxon>Methanomicrobia</taxon>
        <taxon>Methanosarcinales</taxon>
        <taxon>ANME-2 cluster</taxon>
        <taxon>Candidatus Methanocomedenaceae</taxon>
        <taxon>Candidatus Methanomarinus</taxon>
    </lineage>
</organism>
<keyword evidence="1" id="KW-0687">Ribonucleoprotein</keyword>
<accession>A0AC61SAK4</accession>
<protein>
    <submittedName>
        <fullName evidence="1">50S ribosomal protein L21e</fullName>
    </submittedName>
</protein>
<evidence type="ECO:0000313" key="1">
    <source>
        <dbReference type="EMBL" id="TKY91622.1"/>
    </source>
</evidence>
<name>A0AC61SAK4_9EURY</name>
<dbReference type="EMBL" id="QYBA01000161">
    <property type="protein sequence ID" value="TKY91622.1"/>
    <property type="molecule type" value="Genomic_DNA"/>
</dbReference>
<comment type="caution">
    <text evidence="1">The sequence shown here is derived from an EMBL/GenBank/DDBJ whole genome shotgun (WGS) entry which is preliminary data.</text>
</comment>
<dbReference type="Proteomes" id="UP000315423">
    <property type="component" value="Unassembled WGS sequence"/>
</dbReference>
<keyword evidence="1" id="KW-0689">Ribosomal protein</keyword>